<evidence type="ECO:0000313" key="5">
    <source>
        <dbReference type="Proteomes" id="UP000297273"/>
    </source>
</evidence>
<dbReference type="OrthoDB" id="342878at2"/>
<feature type="domain" description="SprT-like" evidence="2">
    <location>
        <begin position="140"/>
        <end position="231"/>
    </location>
</feature>
<proteinExistence type="predicted"/>
<reference evidence="4" key="1">
    <citation type="submission" date="2018-10" db="EMBL/GenBank/DDBJ databases">
        <authorList>
            <person name="Vincent A.T."/>
            <person name="Schiettekatte O."/>
            <person name="Bourhy P."/>
            <person name="Veyrier F.J."/>
            <person name="Picardeau M."/>
        </authorList>
    </citation>
    <scope>NUCLEOTIDE SEQUENCE</scope>
    <source>
        <strain evidence="4">201702690</strain>
    </source>
</reference>
<comment type="caution">
    <text evidence="3">The sequence shown here is derived from an EMBL/GenBank/DDBJ whole genome shotgun (WGS) entry which is preliminary data.</text>
</comment>
<evidence type="ECO:0000256" key="1">
    <source>
        <dbReference type="SAM" id="MobiDB-lite"/>
    </source>
</evidence>
<evidence type="ECO:0000313" key="6">
    <source>
        <dbReference type="Proteomes" id="UP000297946"/>
    </source>
</evidence>
<evidence type="ECO:0000313" key="3">
    <source>
        <dbReference type="EMBL" id="TGK04140.1"/>
    </source>
</evidence>
<sequence>MPEKELGNSSALKKKEQPSPDLERLLRSVWEDLRTQSRRFRSETLRKIEMKFYPYRNGNNSIIYRNGILSAKFHSSLLNADPNVSEAMAYVLLSRLFGLKVEPTHKEEVMDFLNSIPDRKPAKLPSRLSPKGQFYDLSDTMDRILTEYFPKVDPKHISIYWSDRTGTRRLGSYEKQTMSIRISPVLDHPRVPFFVVEHVVHHEILHHILPVRRINGKNSIHSPQFKVLEKRYVRYREAINWLKKEYPNFLISLRKERRSKFHFGA</sequence>
<dbReference type="EMBL" id="RQGC01000001">
    <property type="protein sequence ID" value="TGL43620.1"/>
    <property type="molecule type" value="Genomic_DNA"/>
</dbReference>
<dbReference type="Proteomes" id="UP000297273">
    <property type="component" value="Unassembled WGS sequence"/>
</dbReference>
<organism evidence="3 6">
    <name type="scientific">Leptospira langatensis</name>
    <dbReference type="NCBI Taxonomy" id="2484983"/>
    <lineage>
        <taxon>Bacteria</taxon>
        <taxon>Pseudomonadati</taxon>
        <taxon>Spirochaetota</taxon>
        <taxon>Spirochaetia</taxon>
        <taxon>Leptospirales</taxon>
        <taxon>Leptospiraceae</taxon>
        <taxon>Leptospira</taxon>
    </lineage>
</organism>
<dbReference type="AlphaFoldDB" id="A0A5F1ZZE6"/>
<dbReference type="Pfam" id="PF10263">
    <property type="entry name" value="SprT-like"/>
    <property type="match status" value="1"/>
</dbReference>
<keyword evidence="5" id="KW-1185">Reference proteome</keyword>
<dbReference type="InterPro" id="IPR006640">
    <property type="entry name" value="SprT-like_domain"/>
</dbReference>
<dbReference type="GO" id="GO:0006950">
    <property type="term" value="P:response to stress"/>
    <property type="evidence" value="ECO:0007669"/>
    <property type="project" value="UniProtKB-ARBA"/>
</dbReference>
<name>A0A5F1ZZE6_9LEPT</name>
<evidence type="ECO:0000259" key="2">
    <source>
        <dbReference type="Pfam" id="PF10263"/>
    </source>
</evidence>
<evidence type="ECO:0000313" key="4">
    <source>
        <dbReference type="EMBL" id="TGL43620.1"/>
    </source>
</evidence>
<reference evidence="5 6" key="2">
    <citation type="journal article" date="2019" name="PLoS Negl. Trop. Dis.">
        <title>Revisiting the worldwide diversity of Leptospira species in the environment.</title>
        <authorList>
            <person name="Vincent A.T."/>
            <person name="Schiettekatte O."/>
            <person name="Bourhy P."/>
            <person name="Veyrier F.J."/>
            <person name="Picardeau M."/>
        </authorList>
    </citation>
    <scope>NUCLEOTIDE SEQUENCE [LARGE SCALE GENOMIC DNA]</scope>
    <source>
        <strain evidence="5">201702690</strain>
        <strain evidence="3 6">SSW18</strain>
    </source>
</reference>
<accession>A0A5F1ZZE6</accession>
<protein>
    <submittedName>
        <fullName evidence="3">M48 family peptidase</fullName>
    </submittedName>
</protein>
<dbReference type="EMBL" id="RQER01000002">
    <property type="protein sequence ID" value="TGK04140.1"/>
    <property type="molecule type" value="Genomic_DNA"/>
</dbReference>
<gene>
    <name evidence="3" type="ORF">EHO57_03280</name>
    <name evidence="4" type="ORF">EHQ53_03050</name>
</gene>
<feature type="region of interest" description="Disordered" evidence="1">
    <location>
        <begin position="1"/>
        <end position="20"/>
    </location>
</feature>
<dbReference type="Proteomes" id="UP000297946">
    <property type="component" value="Unassembled WGS sequence"/>
</dbReference>